<dbReference type="PANTHER" id="PTHR22946:SF9">
    <property type="entry name" value="POLYKETIDE TRANSFERASE AF380"/>
    <property type="match status" value="1"/>
</dbReference>
<reference evidence="5" key="1">
    <citation type="submission" date="2020-11" db="EMBL/GenBank/DDBJ databases">
        <title>Isolation and identification of active actinomycetes.</title>
        <authorList>
            <person name="Sun X."/>
        </authorList>
    </citation>
    <scope>NUCLEOTIDE SEQUENCE</scope>
    <source>
        <strain evidence="5">NEAU-A11</strain>
    </source>
</reference>
<organism evidence="5 6">
    <name type="scientific">Actinoplanes aureus</name>
    <dbReference type="NCBI Taxonomy" id="2792083"/>
    <lineage>
        <taxon>Bacteria</taxon>
        <taxon>Bacillati</taxon>
        <taxon>Actinomycetota</taxon>
        <taxon>Actinomycetes</taxon>
        <taxon>Micromonosporales</taxon>
        <taxon>Micromonosporaceae</taxon>
        <taxon>Actinoplanes</taxon>
    </lineage>
</organism>
<protein>
    <submittedName>
        <fullName evidence="5">Dienelactone hydrolase family protein</fullName>
    </submittedName>
</protein>
<evidence type="ECO:0000256" key="1">
    <source>
        <dbReference type="ARBA" id="ARBA00008645"/>
    </source>
</evidence>
<dbReference type="InterPro" id="IPR050261">
    <property type="entry name" value="FrsA_esterase"/>
</dbReference>
<dbReference type="Gene3D" id="3.40.50.1820">
    <property type="entry name" value="alpha/beta hydrolase"/>
    <property type="match status" value="1"/>
</dbReference>
<keyword evidence="6" id="KW-1185">Reference proteome</keyword>
<dbReference type="GO" id="GO:0052689">
    <property type="term" value="F:carboxylic ester hydrolase activity"/>
    <property type="evidence" value="ECO:0007669"/>
    <property type="project" value="UniProtKB-ARBA"/>
</dbReference>
<evidence type="ECO:0000256" key="3">
    <source>
        <dbReference type="SAM" id="SignalP"/>
    </source>
</evidence>
<dbReference type="Proteomes" id="UP000598146">
    <property type="component" value="Unassembled WGS sequence"/>
</dbReference>
<feature type="domain" description="PET hydrolase/cutinase-like" evidence="4">
    <location>
        <begin position="105"/>
        <end position="226"/>
    </location>
</feature>
<sequence length="251" mass="25831">MRGLGAMVTAVLVLVAGCGTGPRAHAGPAVVTRVLQLARGKGRPLPTTLWYRSGPDGAGMAAGRHPIVLFSHGLGGLPEQFEPLATGWAEAGYVVAAPTYPHTNGNVKVDAGDIRRQSADAAYVLTELTSGDLAPHLDSGRVAAVGFSAGGTTTLGMLRQGHSPGLRAAVSVAGRRPAAAFAGPGVPVLFLHGDRDPVVPIEAGRAAYDAVPWRKQFVEIPGAGHGQYLNPGNPDYLAVSARILEFLGKNV</sequence>
<keyword evidence="2 5" id="KW-0378">Hydrolase</keyword>
<dbReference type="InterPro" id="IPR029058">
    <property type="entry name" value="AB_hydrolase_fold"/>
</dbReference>
<evidence type="ECO:0000313" key="5">
    <source>
        <dbReference type="EMBL" id="MBG0563817.1"/>
    </source>
</evidence>
<dbReference type="Pfam" id="PF12740">
    <property type="entry name" value="PETase"/>
    <property type="match status" value="1"/>
</dbReference>
<accession>A0A931FYJ4</accession>
<dbReference type="EMBL" id="JADQTO010000009">
    <property type="protein sequence ID" value="MBG0563817.1"/>
    <property type="molecule type" value="Genomic_DNA"/>
</dbReference>
<comment type="caution">
    <text evidence="5">The sequence shown here is derived from an EMBL/GenBank/DDBJ whole genome shotgun (WGS) entry which is preliminary data.</text>
</comment>
<evidence type="ECO:0000256" key="2">
    <source>
        <dbReference type="ARBA" id="ARBA00022801"/>
    </source>
</evidence>
<proteinExistence type="inferred from homology"/>
<dbReference type="PROSITE" id="PS51257">
    <property type="entry name" value="PROKAR_LIPOPROTEIN"/>
    <property type="match status" value="1"/>
</dbReference>
<comment type="similarity">
    <text evidence="1">Belongs to the AB hydrolase superfamily.</text>
</comment>
<dbReference type="RefSeq" id="WP_196415602.1">
    <property type="nucleotide sequence ID" value="NZ_JADQTO010000009.1"/>
</dbReference>
<feature type="chain" id="PRO_5037198250" evidence="3">
    <location>
        <begin position="27"/>
        <end position="251"/>
    </location>
</feature>
<dbReference type="SUPFAM" id="SSF53474">
    <property type="entry name" value="alpha/beta-Hydrolases"/>
    <property type="match status" value="1"/>
</dbReference>
<dbReference type="InterPro" id="IPR041127">
    <property type="entry name" value="PET_hydrolase/cutinase-like"/>
</dbReference>
<gene>
    <name evidence="5" type="ORF">I4J89_20440</name>
</gene>
<feature type="signal peptide" evidence="3">
    <location>
        <begin position="1"/>
        <end position="26"/>
    </location>
</feature>
<keyword evidence="3" id="KW-0732">Signal</keyword>
<dbReference type="PANTHER" id="PTHR22946">
    <property type="entry name" value="DIENELACTONE HYDROLASE DOMAIN-CONTAINING PROTEIN-RELATED"/>
    <property type="match status" value="1"/>
</dbReference>
<evidence type="ECO:0000313" key="6">
    <source>
        <dbReference type="Proteomes" id="UP000598146"/>
    </source>
</evidence>
<evidence type="ECO:0000259" key="4">
    <source>
        <dbReference type="Pfam" id="PF12740"/>
    </source>
</evidence>
<dbReference type="AlphaFoldDB" id="A0A931FYJ4"/>
<name>A0A931FYJ4_9ACTN</name>